<dbReference type="InterPro" id="IPR005151">
    <property type="entry name" value="Tail-specific_protease"/>
</dbReference>
<dbReference type="SMART" id="SM00228">
    <property type="entry name" value="PDZ"/>
    <property type="match status" value="1"/>
</dbReference>
<keyword evidence="5" id="KW-0732">Signal</keyword>
<evidence type="ECO:0000256" key="2">
    <source>
        <dbReference type="ARBA" id="ARBA00022670"/>
    </source>
</evidence>
<dbReference type="GO" id="GO:0006508">
    <property type="term" value="P:proteolysis"/>
    <property type="evidence" value="ECO:0007669"/>
    <property type="project" value="UniProtKB-KW"/>
</dbReference>
<dbReference type="GO" id="GO:0004175">
    <property type="term" value="F:endopeptidase activity"/>
    <property type="evidence" value="ECO:0007669"/>
    <property type="project" value="TreeGrafter"/>
</dbReference>
<gene>
    <name evidence="7" type="ORF">TrLO_g3535</name>
</gene>
<dbReference type="SUPFAM" id="SSF50156">
    <property type="entry name" value="PDZ domain-like"/>
    <property type="match status" value="1"/>
</dbReference>
<keyword evidence="8" id="KW-1185">Reference proteome</keyword>
<dbReference type="Gene3D" id="2.30.42.10">
    <property type="match status" value="1"/>
</dbReference>
<dbReference type="InterPro" id="IPR029045">
    <property type="entry name" value="ClpP/crotonase-like_dom_sf"/>
</dbReference>
<feature type="chain" id="PRO_5040952272" description="PDZ domain-containing protein" evidence="5">
    <location>
        <begin position="21"/>
        <end position="409"/>
    </location>
</feature>
<comment type="caution">
    <text evidence="7">The sequence shown here is derived from an EMBL/GenBank/DDBJ whole genome shotgun (WGS) entry which is preliminary data.</text>
</comment>
<evidence type="ECO:0000256" key="4">
    <source>
        <dbReference type="ARBA" id="ARBA00022825"/>
    </source>
</evidence>
<evidence type="ECO:0000256" key="3">
    <source>
        <dbReference type="ARBA" id="ARBA00022801"/>
    </source>
</evidence>
<dbReference type="GO" id="GO:0008236">
    <property type="term" value="F:serine-type peptidase activity"/>
    <property type="evidence" value="ECO:0007669"/>
    <property type="project" value="UniProtKB-KW"/>
</dbReference>
<dbReference type="Gene3D" id="3.30.750.44">
    <property type="match status" value="1"/>
</dbReference>
<dbReference type="Gene3D" id="3.90.226.10">
    <property type="entry name" value="2-enoyl-CoA Hydratase, Chain A, domain 1"/>
    <property type="match status" value="1"/>
</dbReference>
<dbReference type="PANTHER" id="PTHR32060:SF22">
    <property type="entry name" value="CARBOXYL-TERMINAL-PROCESSING PEPTIDASE 3, CHLOROPLASTIC"/>
    <property type="match status" value="1"/>
</dbReference>
<dbReference type="SUPFAM" id="SSF52096">
    <property type="entry name" value="ClpP/crotonase"/>
    <property type="match status" value="1"/>
</dbReference>
<feature type="signal peptide" evidence="5">
    <location>
        <begin position="1"/>
        <end position="20"/>
    </location>
</feature>
<name>A0A9W7ANK5_9STRA</name>
<keyword evidence="2" id="KW-0645">Protease</keyword>
<dbReference type="CDD" id="cd07560">
    <property type="entry name" value="Peptidase_S41_CPP"/>
    <property type="match status" value="1"/>
</dbReference>
<dbReference type="InterPro" id="IPR004447">
    <property type="entry name" value="Peptidase_S41A"/>
</dbReference>
<feature type="domain" description="PDZ" evidence="6">
    <location>
        <begin position="148"/>
        <end position="206"/>
    </location>
</feature>
<dbReference type="InterPro" id="IPR036034">
    <property type="entry name" value="PDZ_sf"/>
</dbReference>
<dbReference type="PROSITE" id="PS50106">
    <property type="entry name" value="PDZ"/>
    <property type="match status" value="1"/>
</dbReference>
<dbReference type="Pfam" id="PF00595">
    <property type="entry name" value="PDZ"/>
    <property type="match status" value="1"/>
</dbReference>
<dbReference type="OrthoDB" id="43580at2759"/>
<evidence type="ECO:0000256" key="1">
    <source>
        <dbReference type="ARBA" id="ARBA00009179"/>
    </source>
</evidence>
<comment type="similarity">
    <text evidence="1">Belongs to the peptidase S41A family.</text>
</comment>
<reference evidence="8" key="1">
    <citation type="journal article" date="2023" name="Commun. Biol.">
        <title>Genome analysis of Parmales, the sister group of diatoms, reveals the evolutionary specialization of diatoms from phago-mixotrophs to photoautotrophs.</title>
        <authorList>
            <person name="Ban H."/>
            <person name="Sato S."/>
            <person name="Yoshikawa S."/>
            <person name="Yamada K."/>
            <person name="Nakamura Y."/>
            <person name="Ichinomiya M."/>
            <person name="Sato N."/>
            <person name="Blanc-Mathieu R."/>
            <person name="Endo H."/>
            <person name="Kuwata A."/>
            <person name="Ogata H."/>
        </authorList>
    </citation>
    <scope>NUCLEOTIDE SEQUENCE [LARGE SCALE GENOMIC DNA]</scope>
    <source>
        <strain evidence="8">NIES 3700</strain>
    </source>
</reference>
<evidence type="ECO:0000259" key="6">
    <source>
        <dbReference type="PROSITE" id="PS50106"/>
    </source>
</evidence>
<sequence length="409" mass="44371">MTHILRHTLLLPLLIHLSLSFTLPLPSFLPPQFSSTSPSVAPVAPSVVKLLDQNYYDRTFNSHVSPGSTFTTYIQKNYPEIFNTLPTKASADQTLTKTILSTLNDKYTRLLPPSQYTAIQKYDLVGIGCLLSPYVSAHPLDDVNEGYICITSTPVGGSTGEKAGLEKGDIILKVNDVSTKGKTAMEIVNFINDGGSTLTMSVKGKGQITIDRKFNFNSKVESNYDVKSSELTIKLKEFNGKSYDDIEDVIKSNSNVKKIIIDLRSNGGGSFQSAIDVASLFLSDKLAATVQDGKGETLPVKTPKNKKIVTDDTLVKVLVDSGTASASEVLTGALRDNCASATQGTRSFGKGLIQGVYGLDDGEGLVITVAEYVTPKGTRIQKNGVPIDFEKGKWEEVENVIRECRETNK</sequence>
<keyword evidence="3" id="KW-0378">Hydrolase</keyword>
<organism evidence="7 8">
    <name type="scientific">Triparma laevis f. longispina</name>
    <dbReference type="NCBI Taxonomy" id="1714387"/>
    <lineage>
        <taxon>Eukaryota</taxon>
        <taxon>Sar</taxon>
        <taxon>Stramenopiles</taxon>
        <taxon>Ochrophyta</taxon>
        <taxon>Bolidophyceae</taxon>
        <taxon>Parmales</taxon>
        <taxon>Triparmaceae</taxon>
        <taxon>Triparma</taxon>
    </lineage>
</organism>
<accession>A0A9W7ANK5</accession>
<evidence type="ECO:0000256" key="5">
    <source>
        <dbReference type="SAM" id="SignalP"/>
    </source>
</evidence>
<dbReference type="Pfam" id="PF03572">
    <property type="entry name" value="Peptidase_S41"/>
    <property type="match status" value="1"/>
</dbReference>
<dbReference type="EMBL" id="BRXW01000657">
    <property type="protein sequence ID" value="GMH72622.1"/>
    <property type="molecule type" value="Genomic_DNA"/>
</dbReference>
<dbReference type="PANTHER" id="PTHR32060">
    <property type="entry name" value="TAIL-SPECIFIC PROTEASE"/>
    <property type="match status" value="1"/>
</dbReference>
<dbReference type="AlphaFoldDB" id="A0A9W7ANK5"/>
<protein>
    <recommendedName>
        <fullName evidence="6">PDZ domain-containing protein</fullName>
    </recommendedName>
</protein>
<dbReference type="Proteomes" id="UP001165122">
    <property type="component" value="Unassembled WGS sequence"/>
</dbReference>
<dbReference type="InterPro" id="IPR001478">
    <property type="entry name" value="PDZ"/>
</dbReference>
<proteinExistence type="inferred from homology"/>
<keyword evidence="4" id="KW-0720">Serine protease</keyword>
<dbReference type="SMART" id="SM00245">
    <property type="entry name" value="TSPc"/>
    <property type="match status" value="1"/>
</dbReference>
<evidence type="ECO:0000313" key="7">
    <source>
        <dbReference type="EMBL" id="GMH72622.1"/>
    </source>
</evidence>
<evidence type="ECO:0000313" key="8">
    <source>
        <dbReference type="Proteomes" id="UP001165122"/>
    </source>
</evidence>